<evidence type="ECO:0000256" key="3">
    <source>
        <dbReference type="ARBA" id="ARBA00022840"/>
    </source>
</evidence>
<organism evidence="5 6">
    <name type="scientific">Vallitalea pronyensis</name>
    <dbReference type="NCBI Taxonomy" id="1348613"/>
    <lineage>
        <taxon>Bacteria</taxon>
        <taxon>Bacillati</taxon>
        <taxon>Bacillota</taxon>
        <taxon>Clostridia</taxon>
        <taxon>Lachnospirales</taxon>
        <taxon>Vallitaleaceae</taxon>
        <taxon>Vallitalea</taxon>
    </lineage>
</organism>
<feature type="domain" description="ABC transporter" evidence="4">
    <location>
        <begin position="7"/>
        <end position="251"/>
    </location>
</feature>
<dbReference type="SUPFAM" id="SSF52540">
    <property type="entry name" value="P-loop containing nucleoside triphosphate hydrolases"/>
    <property type="match status" value="1"/>
</dbReference>
<dbReference type="EMBL" id="CP058649">
    <property type="protein sequence ID" value="QUI25229.1"/>
    <property type="molecule type" value="Genomic_DNA"/>
</dbReference>
<evidence type="ECO:0000259" key="4">
    <source>
        <dbReference type="PROSITE" id="PS50893"/>
    </source>
</evidence>
<dbReference type="InterPro" id="IPR017871">
    <property type="entry name" value="ABC_transporter-like_CS"/>
</dbReference>
<evidence type="ECO:0000313" key="6">
    <source>
        <dbReference type="Proteomes" id="UP000683246"/>
    </source>
</evidence>
<dbReference type="PANTHER" id="PTHR43776:SF8">
    <property type="entry name" value="ABC TRANSPORTER, ATP-BINDING PROTEIN"/>
    <property type="match status" value="1"/>
</dbReference>
<dbReference type="PROSITE" id="PS50893">
    <property type="entry name" value="ABC_TRANSPORTER_2"/>
    <property type="match status" value="1"/>
</dbReference>
<evidence type="ECO:0000256" key="1">
    <source>
        <dbReference type="ARBA" id="ARBA00022448"/>
    </source>
</evidence>
<dbReference type="GO" id="GO:0016887">
    <property type="term" value="F:ATP hydrolysis activity"/>
    <property type="evidence" value="ECO:0007669"/>
    <property type="project" value="InterPro"/>
</dbReference>
<name>A0A8J8SJ86_9FIRM</name>
<dbReference type="Gene3D" id="3.40.50.300">
    <property type="entry name" value="P-loop containing nucleotide triphosphate hydrolases"/>
    <property type="match status" value="1"/>
</dbReference>
<dbReference type="InterPro" id="IPR003439">
    <property type="entry name" value="ABC_transporter-like_ATP-bd"/>
</dbReference>
<evidence type="ECO:0000256" key="2">
    <source>
        <dbReference type="ARBA" id="ARBA00022741"/>
    </source>
</evidence>
<keyword evidence="1" id="KW-0813">Transport</keyword>
<protein>
    <submittedName>
        <fullName evidence="5">ABC transporter ATP-binding protein</fullName>
    </submittedName>
</protein>
<dbReference type="KEGG" id="vpy:HZI73_24310"/>
<evidence type="ECO:0000313" key="5">
    <source>
        <dbReference type="EMBL" id="QUI25229.1"/>
    </source>
</evidence>
<dbReference type="InterPro" id="IPR050319">
    <property type="entry name" value="ABC_transp_ATP-bind"/>
</dbReference>
<dbReference type="CDD" id="cd03257">
    <property type="entry name" value="ABC_NikE_OppD_transporters"/>
    <property type="match status" value="1"/>
</dbReference>
<dbReference type="InterPro" id="IPR003593">
    <property type="entry name" value="AAA+_ATPase"/>
</dbReference>
<gene>
    <name evidence="5" type="ORF">HZI73_24310</name>
</gene>
<proteinExistence type="predicted"/>
<dbReference type="PROSITE" id="PS00211">
    <property type="entry name" value="ABC_TRANSPORTER_1"/>
    <property type="match status" value="1"/>
</dbReference>
<reference evidence="5" key="1">
    <citation type="submission" date="2020-07" db="EMBL/GenBank/DDBJ databases">
        <title>Vallitalea pronyensis genome.</title>
        <authorList>
            <person name="Postec A."/>
        </authorList>
    </citation>
    <scope>NUCLEOTIDE SEQUENCE</scope>
    <source>
        <strain evidence="5">FatNI3</strain>
    </source>
</reference>
<dbReference type="Proteomes" id="UP000683246">
    <property type="component" value="Chromosome"/>
</dbReference>
<dbReference type="Pfam" id="PF00005">
    <property type="entry name" value="ABC_tran"/>
    <property type="match status" value="1"/>
</dbReference>
<dbReference type="AlphaFoldDB" id="A0A8J8SJ86"/>
<keyword evidence="2" id="KW-0547">Nucleotide-binding</keyword>
<keyword evidence="6" id="KW-1185">Reference proteome</keyword>
<dbReference type="InterPro" id="IPR027417">
    <property type="entry name" value="P-loop_NTPase"/>
</dbReference>
<keyword evidence="3 5" id="KW-0067">ATP-binding</keyword>
<dbReference type="SMART" id="SM00382">
    <property type="entry name" value="AAA"/>
    <property type="match status" value="1"/>
</dbReference>
<accession>A0A8J8SJ86</accession>
<dbReference type="RefSeq" id="WP_212695928.1">
    <property type="nucleotide sequence ID" value="NZ_CP058649.1"/>
</dbReference>
<sequence length="267" mass="30264">MKENAILELKGIGKQYRDHKGDYVKVVEDVNLIIKPGECIGLVGESGCGKSTLARIISHLTQASEGAMFFKGEDITHLQRKNLKQYYKQVQMIFQNPLDTFSSRMTMGQYLAEPFINFQRMPKREAYAHAKALLQMVNLESHCMKKYPNELSGGQLQRIVIARAMGIKPSLIICDECTSALDVSIQKDIIELLFDMKAQQNYASLFITHDIALAENICDRIYIMYEGKLVDMLASKNIMAEAKHPYTKTLLNSVLTLNNYTQKVKVS</sequence>
<dbReference type="GO" id="GO:0055085">
    <property type="term" value="P:transmembrane transport"/>
    <property type="evidence" value="ECO:0007669"/>
    <property type="project" value="UniProtKB-ARBA"/>
</dbReference>
<dbReference type="GO" id="GO:0005524">
    <property type="term" value="F:ATP binding"/>
    <property type="evidence" value="ECO:0007669"/>
    <property type="project" value="UniProtKB-KW"/>
</dbReference>
<dbReference type="PANTHER" id="PTHR43776">
    <property type="entry name" value="TRANSPORT ATP-BINDING PROTEIN"/>
    <property type="match status" value="1"/>
</dbReference>